<dbReference type="PANTHER" id="PTHR30528:SF0">
    <property type="entry name" value="CYTOPLASMIC PROTEIN"/>
    <property type="match status" value="1"/>
</dbReference>
<dbReference type="Pfam" id="PF06224">
    <property type="entry name" value="AlkZ-like"/>
    <property type="match status" value="1"/>
</dbReference>
<keyword evidence="2" id="KW-1185">Reference proteome</keyword>
<gene>
    <name evidence="1" type="ORF">AT746_00370</name>
</gene>
<dbReference type="OrthoDB" id="9787207at2"/>
<sequence length="404" mass="46432">MIEIKRPQQLARLRRLALSAQGLLQAQPYGRGLAGARQAINHIGYVQIDTISVVERAHHHVFYSRVPGFRPAMTHKMLLDRDIFEYWSHAAAFLPIADFRFSLPYKHAIKSGQTHWNKNPDKKLMGELLARISSEGPIRSRDIESSTSKGAGWWDWKPAKKALEQLYMQGDLMVSDREGFQKTYDLTERVLPSDVNTQMPDMHEFAAYLLNQQLGCHGLASLKGLTYQRRSTELRNAMKTLVNDRLAQDSLEQVQLENGEVFVLETGALERPLPRLNNRMLILSPFDNSVIQRDRLRALFEYDYQIECYVPAAKRQYGYFCLPLLYRDKFIGRMDCKAHRKNSHLEIKALYLHQHHFDQDAVMSAFAQAVAAFRQFQNCDSVSLTSASPEHLTRELRRALEAAG</sequence>
<dbReference type="STRING" id="1526571.AT746_00370"/>
<reference evidence="1 2" key="1">
    <citation type="submission" date="2015-12" db="EMBL/GenBank/DDBJ databases">
        <title>Complete genome of Lacimicrobium alkaliphilum KCTC 32984.</title>
        <authorList>
            <person name="Kim S.-G."/>
            <person name="Lee Y.-J."/>
        </authorList>
    </citation>
    <scope>NUCLEOTIDE SEQUENCE [LARGE SCALE GENOMIC DNA]</scope>
    <source>
        <strain evidence="1 2">YelD216</strain>
    </source>
</reference>
<dbReference type="KEGG" id="lal:AT746_00370"/>
<dbReference type="RefSeq" id="WP_062474851.1">
    <property type="nucleotide sequence ID" value="NZ_CP013650.1"/>
</dbReference>
<evidence type="ECO:0000313" key="2">
    <source>
        <dbReference type="Proteomes" id="UP000068447"/>
    </source>
</evidence>
<dbReference type="PANTHER" id="PTHR30528">
    <property type="entry name" value="CYTOPLASMIC PROTEIN"/>
    <property type="match status" value="1"/>
</dbReference>
<dbReference type="EMBL" id="CP013650">
    <property type="protein sequence ID" value="ALS96880.1"/>
    <property type="molecule type" value="Genomic_DNA"/>
</dbReference>
<accession>A0A0U3AVF1</accession>
<evidence type="ECO:0008006" key="3">
    <source>
        <dbReference type="Google" id="ProtNLM"/>
    </source>
</evidence>
<protein>
    <recommendedName>
        <fullName evidence="3">Winged helix-turn-helix domain-containing protein</fullName>
    </recommendedName>
</protein>
<organism evidence="1 2">
    <name type="scientific">Lacimicrobium alkaliphilum</name>
    <dbReference type="NCBI Taxonomy" id="1526571"/>
    <lineage>
        <taxon>Bacteria</taxon>
        <taxon>Pseudomonadati</taxon>
        <taxon>Pseudomonadota</taxon>
        <taxon>Gammaproteobacteria</taxon>
        <taxon>Alteromonadales</taxon>
        <taxon>Alteromonadaceae</taxon>
        <taxon>Lacimicrobium</taxon>
    </lineage>
</organism>
<proteinExistence type="predicted"/>
<dbReference type="AlphaFoldDB" id="A0A0U3AVF1"/>
<dbReference type="Proteomes" id="UP000068447">
    <property type="component" value="Chromosome"/>
</dbReference>
<name>A0A0U3AVF1_9ALTE</name>
<evidence type="ECO:0000313" key="1">
    <source>
        <dbReference type="EMBL" id="ALS96880.1"/>
    </source>
</evidence>
<dbReference type="InterPro" id="IPR009351">
    <property type="entry name" value="AlkZ-like"/>
</dbReference>